<comment type="caution">
    <text evidence="1">The sequence shown here is derived from an EMBL/GenBank/DDBJ whole genome shotgun (WGS) entry which is preliminary data.</text>
</comment>
<dbReference type="AlphaFoldDB" id="A0A9Q7JZQ4"/>
<gene>
    <name evidence="1" type="ORF">EKN29_20200</name>
</gene>
<proteinExistence type="predicted"/>
<protein>
    <submittedName>
        <fullName evidence="1">Uncharacterized protein</fullName>
    </submittedName>
</protein>
<sequence>MLVNYFANAAKSTDEAIKMNQRLLAVQAALEIAKASASAGSGVMHGDLNQAAEYVEKLADAIQEALKNNIDK</sequence>
<reference evidence="1 2" key="1">
    <citation type="submission" date="2018-12" db="EMBL/GenBank/DDBJ databases">
        <title>The Batch Genome Submission of Enterobacter spp. strains.</title>
        <authorList>
            <person name="Wei L."/>
            <person name="Wu W."/>
            <person name="Lin J."/>
            <person name="Zhang X."/>
            <person name="Feng Y."/>
            <person name="Zong Z."/>
        </authorList>
    </citation>
    <scope>NUCLEOTIDE SEQUENCE [LARGE SCALE GENOMIC DNA]</scope>
    <source>
        <strain evidence="1 2">SCEM020047</strain>
    </source>
</reference>
<accession>A0A9Q7JZQ4</accession>
<name>A0A9Q7JZQ4_9ENTR</name>
<dbReference type="EMBL" id="RXPP01000026">
    <property type="protein sequence ID" value="RTQ22045.1"/>
    <property type="molecule type" value="Genomic_DNA"/>
</dbReference>
<evidence type="ECO:0000313" key="1">
    <source>
        <dbReference type="EMBL" id="RTQ22045.1"/>
    </source>
</evidence>
<dbReference type="Proteomes" id="UP000282263">
    <property type="component" value="Unassembled WGS sequence"/>
</dbReference>
<evidence type="ECO:0000313" key="2">
    <source>
        <dbReference type="Proteomes" id="UP000282263"/>
    </source>
</evidence>
<dbReference type="RefSeq" id="WP_126817237.1">
    <property type="nucleotide sequence ID" value="NZ_JAJHUL010000018.1"/>
</dbReference>
<organism evidence="1 2">
    <name type="scientific">Enterobacter mori</name>
    <dbReference type="NCBI Taxonomy" id="539813"/>
    <lineage>
        <taxon>Bacteria</taxon>
        <taxon>Pseudomonadati</taxon>
        <taxon>Pseudomonadota</taxon>
        <taxon>Gammaproteobacteria</taxon>
        <taxon>Enterobacterales</taxon>
        <taxon>Enterobacteriaceae</taxon>
        <taxon>Enterobacter</taxon>
    </lineage>
</organism>